<comment type="caution">
    <text evidence="1">The sequence shown here is derived from an EMBL/GenBank/DDBJ whole genome shotgun (WGS) entry which is preliminary data.</text>
</comment>
<evidence type="ECO:0000313" key="2">
    <source>
        <dbReference type="Proteomes" id="UP000075766"/>
    </source>
</evidence>
<gene>
    <name evidence="1" type="ORF">AY586_16235</name>
</gene>
<keyword evidence="2" id="KW-1185">Reference proteome</keyword>
<reference evidence="1 2" key="1">
    <citation type="submission" date="2016-02" db="EMBL/GenBank/DDBJ databases">
        <title>Genome sequence of Marichromatium gracile YL-28, a purple sulfur bacterium.</title>
        <authorList>
            <person name="Zhao C."/>
            <person name="Hong X."/>
            <person name="Chen S."/>
            <person name="Yang S."/>
        </authorList>
    </citation>
    <scope>NUCLEOTIDE SEQUENCE [LARGE SCALE GENOMIC DNA]</scope>
    <source>
        <strain evidence="1 2">YL28</strain>
    </source>
</reference>
<organism evidence="1 2">
    <name type="scientific">Marichromatium gracile</name>
    <name type="common">Chromatium gracile</name>
    <dbReference type="NCBI Taxonomy" id="1048"/>
    <lineage>
        <taxon>Bacteria</taxon>
        <taxon>Pseudomonadati</taxon>
        <taxon>Pseudomonadota</taxon>
        <taxon>Gammaproteobacteria</taxon>
        <taxon>Chromatiales</taxon>
        <taxon>Chromatiaceae</taxon>
        <taxon>Marichromatium</taxon>
    </lineage>
</organism>
<dbReference type="EMBL" id="LSYU01000084">
    <property type="protein sequence ID" value="KXX63677.1"/>
    <property type="molecule type" value="Genomic_DNA"/>
</dbReference>
<accession>A0ABR5VH04</accession>
<evidence type="ECO:0000313" key="1">
    <source>
        <dbReference type="EMBL" id="KXX63677.1"/>
    </source>
</evidence>
<sequence length="140" mass="16300">MEHLLPCTIVKNLLCPDGLLMKYGPSRDICVPFNQCRLCTNALHETLEEQPNRICHSPVMGVNQQRMAMFVFIWCVPPQMDLSHMVYWKRSEVLISRPPRVGCRHKHIVHIQQQTTSSAVYHAVQELRFLKRAVFKNYIG</sequence>
<protein>
    <submittedName>
        <fullName evidence="1">Uncharacterized protein</fullName>
    </submittedName>
</protein>
<proteinExistence type="predicted"/>
<name>A0ABR5VH04_MARGR</name>
<dbReference type="Proteomes" id="UP000075766">
    <property type="component" value="Unassembled WGS sequence"/>
</dbReference>